<keyword evidence="1" id="KW-0732">Signal</keyword>
<comment type="caution">
    <text evidence="3">The sequence shown here is derived from an EMBL/GenBank/DDBJ whole genome shotgun (WGS) entry which is preliminary data.</text>
</comment>
<evidence type="ECO:0000313" key="3">
    <source>
        <dbReference type="EMBL" id="GLC90484.1"/>
    </source>
</evidence>
<sequence length="347" mass="39413">MIPISLRMKFDNSVMLMAYLKGGSTLYRSFLLIVGLLLIPINGLASSEEDIVEQRMSYYTQFEEELIPWHFLAAIDQYERNLQTVRKDIPKREGFLAIQFSDEYWSGALNPEKNDTIPETICYFDGMGMDGNGDGIASRQDDTDVIVSMAHYLSKFGTTDEDFKLALWEYYGSEEAVNQIFAIANLYQHFKTTLLDAHTFPIPTRYDYSYKGTWGASRGWGGRRIHEGTDIFAGYGTPVVSTSYGVVEVKGWNQFGGWRIGIRDNHNSYHYYAHLGSYHKDITVGDIVEPGTVLGYVGSSGYGKEGTSGKFPPHLHYGIYKFNGRSQWAFDPYPSLLQWERQAKKAT</sequence>
<proteinExistence type="predicted"/>
<dbReference type="Proteomes" id="UP001065593">
    <property type="component" value="Unassembled WGS sequence"/>
</dbReference>
<dbReference type="CDD" id="cd12797">
    <property type="entry name" value="M23_peptidase"/>
    <property type="match status" value="1"/>
</dbReference>
<gene>
    <name evidence="3" type="ORF">LYSBPC_36110</name>
</gene>
<evidence type="ECO:0000259" key="2">
    <source>
        <dbReference type="Pfam" id="PF01551"/>
    </source>
</evidence>
<protein>
    <submittedName>
        <fullName evidence="3">Peptidase M23</fullName>
    </submittedName>
</protein>
<reference evidence="3" key="1">
    <citation type="submission" date="2022-08" db="EMBL/GenBank/DDBJ databases">
        <title>Draft genome sequence of Lysinibacillus sp. strain KH24.</title>
        <authorList>
            <person name="Kanbe H."/>
            <person name="Itoh H."/>
        </authorList>
    </citation>
    <scope>NUCLEOTIDE SEQUENCE</scope>
    <source>
        <strain evidence="3">KH24</strain>
    </source>
</reference>
<name>A0ABQ5NR36_9BACI</name>
<dbReference type="Pfam" id="PF01551">
    <property type="entry name" value="Peptidase_M23"/>
    <property type="match status" value="1"/>
</dbReference>
<dbReference type="InterPro" id="IPR011055">
    <property type="entry name" value="Dup_hybrid_motif"/>
</dbReference>
<dbReference type="PANTHER" id="PTHR21666">
    <property type="entry name" value="PEPTIDASE-RELATED"/>
    <property type="match status" value="1"/>
</dbReference>
<dbReference type="PANTHER" id="PTHR21666:SF289">
    <property type="entry name" value="L-ALA--D-GLU ENDOPEPTIDASE"/>
    <property type="match status" value="1"/>
</dbReference>
<dbReference type="Gene3D" id="2.70.70.10">
    <property type="entry name" value="Glucose Permease (Domain IIA)"/>
    <property type="match status" value="1"/>
</dbReference>
<feature type="domain" description="M23ase beta-sheet core" evidence="2">
    <location>
        <begin position="225"/>
        <end position="324"/>
    </location>
</feature>
<dbReference type="SUPFAM" id="SSF51261">
    <property type="entry name" value="Duplicated hybrid motif"/>
    <property type="match status" value="1"/>
</dbReference>
<dbReference type="InterPro" id="IPR050570">
    <property type="entry name" value="Cell_wall_metabolism_enzyme"/>
</dbReference>
<accession>A0ABQ5NR36</accession>
<dbReference type="InterPro" id="IPR016047">
    <property type="entry name" value="M23ase_b-sheet_dom"/>
</dbReference>
<keyword evidence="4" id="KW-1185">Reference proteome</keyword>
<dbReference type="EMBL" id="BRZA01000010">
    <property type="protein sequence ID" value="GLC90484.1"/>
    <property type="molecule type" value="Genomic_DNA"/>
</dbReference>
<evidence type="ECO:0000313" key="4">
    <source>
        <dbReference type="Proteomes" id="UP001065593"/>
    </source>
</evidence>
<evidence type="ECO:0000256" key="1">
    <source>
        <dbReference type="ARBA" id="ARBA00022729"/>
    </source>
</evidence>
<organism evidence="3 4">
    <name type="scientific">Lysinibacillus piscis</name>
    <dbReference type="NCBI Taxonomy" id="2518931"/>
    <lineage>
        <taxon>Bacteria</taxon>
        <taxon>Bacillati</taxon>
        <taxon>Bacillota</taxon>
        <taxon>Bacilli</taxon>
        <taxon>Bacillales</taxon>
        <taxon>Bacillaceae</taxon>
        <taxon>Lysinibacillus</taxon>
    </lineage>
</organism>